<dbReference type="AlphaFoldDB" id="A0A8C4ZX58"/>
<evidence type="ECO:0000313" key="11">
    <source>
        <dbReference type="Proteomes" id="UP000694546"/>
    </source>
</evidence>
<dbReference type="GO" id="GO:0008270">
    <property type="term" value="F:zinc ion binding"/>
    <property type="evidence" value="ECO:0007669"/>
    <property type="project" value="UniProtKB-KW"/>
</dbReference>
<dbReference type="PANTHER" id="PTHR22663">
    <property type="entry name" value="RING FINGER PROTEIN NARYA-RELATED"/>
    <property type="match status" value="1"/>
</dbReference>
<organism evidence="10 11">
    <name type="scientific">Gadus morhua</name>
    <name type="common">Atlantic cod</name>
    <dbReference type="NCBI Taxonomy" id="8049"/>
    <lineage>
        <taxon>Eukaryota</taxon>
        <taxon>Metazoa</taxon>
        <taxon>Chordata</taxon>
        <taxon>Craniata</taxon>
        <taxon>Vertebrata</taxon>
        <taxon>Euteleostomi</taxon>
        <taxon>Actinopterygii</taxon>
        <taxon>Neopterygii</taxon>
        <taxon>Teleostei</taxon>
        <taxon>Neoteleostei</taxon>
        <taxon>Acanthomorphata</taxon>
        <taxon>Zeiogadaria</taxon>
        <taxon>Gadariae</taxon>
        <taxon>Gadiformes</taxon>
        <taxon>Gadoidei</taxon>
        <taxon>Gadidae</taxon>
        <taxon>Gadus</taxon>
    </lineage>
</organism>
<gene>
    <name evidence="10" type="primary">rnf212</name>
</gene>
<keyword evidence="1" id="KW-0479">Metal-binding</keyword>
<keyword evidence="2 5" id="KW-0863">Zinc-finger</keyword>
<dbReference type="Proteomes" id="UP000694546">
    <property type="component" value="Chromosome 10"/>
</dbReference>
<sequence length="237" mass="26295">MSNWICCNSCFTAPSVECLLAVTSCGHIICNVCFQKGKPGECLICKAKCQVSPLSDKSTCEVKALFSDVNVLATKYLKEISKVLLFQARHQNRLLAHYQQRNEKLEEALVKMKQEMQQMSKQLKEQSVYISKLSLQHQGSTASSVSPMGVSCHTSCMSNSVLHIPYNSPASLSLSRHPSTATLVDHMESDGRHLFKKPDTRLSLISPPQDGRMGTIPHRSSNQITLAKQSMRSPSVR</sequence>
<evidence type="ECO:0000256" key="3">
    <source>
        <dbReference type="ARBA" id="ARBA00022833"/>
    </source>
</evidence>
<keyword evidence="11" id="KW-1185">Reference proteome</keyword>
<evidence type="ECO:0000256" key="5">
    <source>
        <dbReference type="PROSITE-ProRule" id="PRU00175"/>
    </source>
</evidence>
<feature type="chain" id="PRO_5034330751" evidence="8">
    <location>
        <begin position="19"/>
        <end position="237"/>
    </location>
</feature>
<dbReference type="GeneTree" id="ENSGT00740000115581"/>
<keyword evidence="8" id="KW-0732">Signal</keyword>
<dbReference type="GO" id="GO:0016925">
    <property type="term" value="P:protein sumoylation"/>
    <property type="evidence" value="ECO:0007669"/>
    <property type="project" value="TreeGrafter"/>
</dbReference>
<evidence type="ECO:0000256" key="2">
    <source>
        <dbReference type="ARBA" id="ARBA00022771"/>
    </source>
</evidence>
<feature type="domain" description="RING-type" evidence="9">
    <location>
        <begin position="7"/>
        <end position="46"/>
    </location>
</feature>
<dbReference type="PROSITE" id="PS50089">
    <property type="entry name" value="ZF_RING_2"/>
    <property type="match status" value="1"/>
</dbReference>
<evidence type="ECO:0000256" key="8">
    <source>
        <dbReference type="SAM" id="SignalP"/>
    </source>
</evidence>
<dbReference type="GO" id="GO:0007129">
    <property type="term" value="P:homologous chromosome pairing at meiosis"/>
    <property type="evidence" value="ECO:0007669"/>
    <property type="project" value="TreeGrafter"/>
</dbReference>
<keyword evidence="4" id="KW-0469">Meiosis</keyword>
<name>A0A8C4ZX58_GADMO</name>
<keyword evidence="6" id="KW-0175">Coiled coil</keyword>
<dbReference type="GO" id="GO:0007131">
    <property type="term" value="P:reciprocal meiotic recombination"/>
    <property type="evidence" value="ECO:0007669"/>
    <property type="project" value="InterPro"/>
</dbReference>
<dbReference type="GO" id="GO:0019789">
    <property type="term" value="F:SUMO transferase activity"/>
    <property type="evidence" value="ECO:0007669"/>
    <property type="project" value="InterPro"/>
</dbReference>
<dbReference type="PANTHER" id="PTHR22663:SF21">
    <property type="entry name" value="E3 SUMO-PROTEIN LIGASE RNF212-RELATED"/>
    <property type="match status" value="1"/>
</dbReference>
<keyword evidence="3" id="KW-0862">Zinc</keyword>
<evidence type="ECO:0000313" key="10">
    <source>
        <dbReference type="Ensembl" id="ENSGMOP00000022776.1"/>
    </source>
</evidence>
<evidence type="ECO:0000256" key="1">
    <source>
        <dbReference type="ARBA" id="ARBA00022723"/>
    </source>
</evidence>
<reference evidence="10" key="1">
    <citation type="submission" date="2025-08" db="UniProtKB">
        <authorList>
            <consortium name="Ensembl"/>
        </authorList>
    </citation>
    <scope>IDENTIFICATION</scope>
</reference>
<dbReference type="GO" id="GO:0000795">
    <property type="term" value="C:synaptonemal complex"/>
    <property type="evidence" value="ECO:0007669"/>
    <property type="project" value="InterPro"/>
</dbReference>
<dbReference type="InterPro" id="IPR001841">
    <property type="entry name" value="Znf_RING"/>
</dbReference>
<reference evidence="10" key="2">
    <citation type="submission" date="2025-09" db="UniProtKB">
        <authorList>
            <consortium name="Ensembl"/>
        </authorList>
    </citation>
    <scope>IDENTIFICATION</scope>
</reference>
<feature type="coiled-coil region" evidence="6">
    <location>
        <begin position="88"/>
        <end position="126"/>
    </location>
</feature>
<feature type="signal peptide" evidence="8">
    <location>
        <begin position="1"/>
        <end position="18"/>
    </location>
</feature>
<evidence type="ECO:0000256" key="4">
    <source>
        <dbReference type="ARBA" id="ARBA00023254"/>
    </source>
</evidence>
<dbReference type="Ensembl" id="ENSGMOT00000042885.1">
    <property type="protein sequence ID" value="ENSGMOP00000022776.1"/>
    <property type="gene ID" value="ENSGMOG00000025445.1"/>
</dbReference>
<accession>A0A8C4ZX58</accession>
<evidence type="ECO:0000259" key="9">
    <source>
        <dbReference type="PROSITE" id="PS50089"/>
    </source>
</evidence>
<protein>
    <submittedName>
        <fullName evidence="10">Ring finger protein 212</fullName>
    </submittedName>
</protein>
<evidence type="ECO:0000256" key="6">
    <source>
        <dbReference type="SAM" id="Coils"/>
    </source>
</evidence>
<feature type="region of interest" description="Disordered" evidence="7">
    <location>
        <begin position="201"/>
        <end position="220"/>
    </location>
</feature>
<dbReference type="InterPro" id="IPR042123">
    <property type="entry name" value="Zip3/RNF212-like"/>
</dbReference>
<evidence type="ECO:0000256" key="7">
    <source>
        <dbReference type="SAM" id="MobiDB-lite"/>
    </source>
</evidence>
<proteinExistence type="predicted"/>